<gene>
    <name evidence="1" type="ORF">NEZAVI_LOCUS9424</name>
</gene>
<protein>
    <submittedName>
        <fullName evidence="1">Uncharacterized protein</fullName>
    </submittedName>
</protein>
<name>A0A9P0MRM7_NEZVI</name>
<organism evidence="1 2">
    <name type="scientific">Nezara viridula</name>
    <name type="common">Southern green stink bug</name>
    <name type="synonym">Cimex viridulus</name>
    <dbReference type="NCBI Taxonomy" id="85310"/>
    <lineage>
        <taxon>Eukaryota</taxon>
        <taxon>Metazoa</taxon>
        <taxon>Ecdysozoa</taxon>
        <taxon>Arthropoda</taxon>
        <taxon>Hexapoda</taxon>
        <taxon>Insecta</taxon>
        <taxon>Pterygota</taxon>
        <taxon>Neoptera</taxon>
        <taxon>Paraneoptera</taxon>
        <taxon>Hemiptera</taxon>
        <taxon>Heteroptera</taxon>
        <taxon>Panheteroptera</taxon>
        <taxon>Pentatomomorpha</taxon>
        <taxon>Pentatomoidea</taxon>
        <taxon>Pentatomidae</taxon>
        <taxon>Pentatominae</taxon>
        <taxon>Nezara</taxon>
    </lineage>
</organism>
<dbReference type="Proteomes" id="UP001152798">
    <property type="component" value="Chromosome 4"/>
</dbReference>
<dbReference type="AlphaFoldDB" id="A0A9P0MRM7"/>
<proteinExistence type="predicted"/>
<accession>A0A9P0MRM7</accession>
<evidence type="ECO:0000313" key="2">
    <source>
        <dbReference type="Proteomes" id="UP001152798"/>
    </source>
</evidence>
<reference evidence="1" key="1">
    <citation type="submission" date="2022-01" db="EMBL/GenBank/DDBJ databases">
        <authorList>
            <person name="King R."/>
        </authorList>
    </citation>
    <scope>NUCLEOTIDE SEQUENCE</scope>
</reference>
<sequence>MGYEITPQDPLARCGTSDPMKIMKRLRPPNPGPFSSRSYHYFLHARCLRTTSRAHLQQPDLWRHITIRCPATFRRVSDPCLDRTQNTCPKHVLFWTLHFWKERLSSSPFFNTPLAAPGFSDSSDLSLFYVPLFVSKRLGESVI</sequence>
<keyword evidence="2" id="KW-1185">Reference proteome</keyword>
<evidence type="ECO:0000313" key="1">
    <source>
        <dbReference type="EMBL" id="CAH1400122.1"/>
    </source>
</evidence>
<dbReference type="EMBL" id="OV725080">
    <property type="protein sequence ID" value="CAH1400122.1"/>
    <property type="molecule type" value="Genomic_DNA"/>
</dbReference>